<dbReference type="Pfam" id="PF13990">
    <property type="entry name" value="YjcZ"/>
    <property type="match status" value="1"/>
</dbReference>
<dbReference type="InterPro" id="IPR025599">
    <property type="entry name" value="YjcZ"/>
</dbReference>
<reference evidence="1" key="1">
    <citation type="submission" date="2022-03" db="EMBL/GenBank/DDBJ databases">
        <title>Sea Food Isolates.</title>
        <authorList>
            <person name="Li c."/>
        </authorList>
    </citation>
    <scope>NUCLEOTIDE SEQUENCE</scope>
    <source>
        <strain evidence="1">19NY03SH02</strain>
    </source>
</reference>
<name>A0AAU6V7B1_UNCXX</name>
<dbReference type="AlphaFoldDB" id="A0AAU6V7B1"/>
<dbReference type="EMBL" id="CP095354">
    <property type="protein sequence ID" value="XAG82182.1"/>
    <property type="molecule type" value="Genomic_DNA"/>
</dbReference>
<sequence length="323" mass="37164">MSFNHNIIASDTEVVLELDRYEPVNEEILVGLPSLKQKFLVDLVNGIDISKDHIEVQHSRDGFFNRLWDSYSGAGARRQNQVNELLTTSLDSSLRWLTELTKRQVFTNTALGKVNDRLNRLHHEVAEVANFATDTRQILNELATDVNLRLSELESMLRESDLRQRAYQQSDTLFNSWVAGRFDAFSPAQRCYLLMTELAWGEFGSYCQIAGEIDRKALLSDLHNRLVGRLSNDMEKLTATQHHDRIDSDLWFSLPIVTSLVGTQYHQALSFLGDQLSRERLPFSWYVVNGRDRPSQVPFLMSSTRLVKGFSNDFIKDERLYVC</sequence>
<evidence type="ECO:0000313" key="1">
    <source>
        <dbReference type="EMBL" id="XAG82182.1"/>
    </source>
</evidence>
<proteinExistence type="predicted"/>
<accession>A0AAU6V7B1</accession>
<protein>
    <submittedName>
        <fullName evidence="1">YjcZ-like family protein</fullName>
    </submittedName>
</protein>
<gene>
    <name evidence="1" type="ORF">MRN14_06215</name>
</gene>
<organism evidence="1">
    <name type="scientific">bacterium 19NY03SH02</name>
    <dbReference type="NCBI Taxonomy" id="2920631"/>
    <lineage>
        <taxon>Bacteria</taxon>
    </lineage>
</organism>